<feature type="chain" id="PRO_5046517434" evidence="1">
    <location>
        <begin position="21"/>
        <end position="213"/>
    </location>
</feature>
<feature type="domain" description="Ice-binding protein C-terminal" evidence="2">
    <location>
        <begin position="187"/>
        <end position="209"/>
    </location>
</feature>
<comment type="caution">
    <text evidence="3">The sequence shown here is derived from an EMBL/GenBank/DDBJ whole genome shotgun (WGS) entry which is preliminary data.</text>
</comment>
<evidence type="ECO:0000313" key="3">
    <source>
        <dbReference type="EMBL" id="MFC0251691.1"/>
    </source>
</evidence>
<evidence type="ECO:0000313" key="4">
    <source>
        <dbReference type="Proteomes" id="UP001589773"/>
    </source>
</evidence>
<name>A0ABV6FE58_9BURK</name>
<evidence type="ECO:0000259" key="2">
    <source>
        <dbReference type="Pfam" id="PF07589"/>
    </source>
</evidence>
<keyword evidence="4" id="KW-1185">Reference proteome</keyword>
<gene>
    <name evidence="3" type="ORF">ACFFJK_07295</name>
</gene>
<keyword evidence="1" id="KW-0732">Signal</keyword>
<dbReference type="InterPro" id="IPR013424">
    <property type="entry name" value="Ice-binding_C"/>
</dbReference>
<dbReference type="Proteomes" id="UP001589773">
    <property type="component" value="Unassembled WGS sequence"/>
</dbReference>
<dbReference type="Pfam" id="PF07589">
    <property type="entry name" value="PEP-CTERM"/>
    <property type="match status" value="1"/>
</dbReference>
<dbReference type="NCBIfam" id="TIGR02595">
    <property type="entry name" value="PEP_CTERM"/>
    <property type="match status" value="1"/>
</dbReference>
<evidence type="ECO:0000256" key="1">
    <source>
        <dbReference type="SAM" id="SignalP"/>
    </source>
</evidence>
<dbReference type="EMBL" id="JBHLWP010000009">
    <property type="protein sequence ID" value="MFC0251691.1"/>
    <property type="molecule type" value="Genomic_DNA"/>
</dbReference>
<organism evidence="3 4">
    <name type="scientific">Massilia consociata</name>
    <dbReference type="NCBI Taxonomy" id="760117"/>
    <lineage>
        <taxon>Bacteria</taxon>
        <taxon>Pseudomonadati</taxon>
        <taxon>Pseudomonadota</taxon>
        <taxon>Betaproteobacteria</taxon>
        <taxon>Burkholderiales</taxon>
        <taxon>Oxalobacteraceae</taxon>
        <taxon>Telluria group</taxon>
        <taxon>Massilia</taxon>
    </lineage>
</organism>
<proteinExistence type="predicted"/>
<protein>
    <submittedName>
        <fullName evidence="3">PEP-CTERM sorting domain-containing protein</fullName>
    </submittedName>
</protein>
<sequence>MIKRLLALAAGSLLSLNAFAGYIQYDLSGPVSGHIVQHESDQSIAYFWIDQLVTGTPYPFIQSLTPVQQGEGATVIRATTTYFRNDGPTNFSISSDFGADQTTWLDIAFSRGAQGSFSYTANHANSIYLCGDNGCGFESFSGTLSGSASRGVVDPQLASYLDFVGGYYDGIAPAVPTYVNPGPAPAPVPEPGSLALLALGALGLAGMRRKTAN</sequence>
<reference evidence="3 4" key="1">
    <citation type="submission" date="2024-09" db="EMBL/GenBank/DDBJ databases">
        <authorList>
            <person name="Sun Q."/>
            <person name="Mori K."/>
        </authorList>
    </citation>
    <scope>NUCLEOTIDE SEQUENCE [LARGE SCALE GENOMIC DNA]</scope>
    <source>
        <strain evidence="3 4">CCM 7792</strain>
    </source>
</reference>
<feature type="signal peptide" evidence="1">
    <location>
        <begin position="1"/>
        <end position="20"/>
    </location>
</feature>
<accession>A0ABV6FE58</accession>
<dbReference type="RefSeq" id="WP_379678522.1">
    <property type="nucleotide sequence ID" value="NZ_JBHLWP010000009.1"/>
</dbReference>